<keyword evidence="4 8" id="KW-0418">Kinase</keyword>
<comment type="caution">
    <text evidence="6">Lacks conserved residue(s) required for the propagation of feature annotation.</text>
</comment>
<protein>
    <submittedName>
        <fullName evidence="8">Nucleoside diphosphate kinase</fullName>
    </submittedName>
</protein>
<dbReference type="GO" id="GO:0016301">
    <property type="term" value="F:kinase activity"/>
    <property type="evidence" value="ECO:0007669"/>
    <property type="project" value="UniProtKB-KW"/>
</dbReference>
<evidence type="ECO:0000256" key="3">
    <source>
        <dbReference type="ARBA" id="ARBA00022741"/>
    </source>
</evidence>
<evidence type="ECO:0000259" key="7">
    <source>
        <dbReference type="SMART" id="SM00562"/>
    </source>
</evidence>
<dbReference type="OrthoDB" id="1729737at2759"/>
<evidence type="ECO:0000256" key="4">
    <source>
        <dbReference type="ARBA" id="ARBA00022777"/>
    </source>
</evidence>
<organism evidence="8 9">
    <name type="scientific">Pseudocohnilembus persalinus</name>
    <name type="common">Ciliate</name>
    <dbReference type="NCBI Taxonomy" id="266149"/>
    <lineage>
        <taxon>Eukaryota</taxon>
        <taxon>Sar</taxon>
        <taxon>Alveolata</taxon>
        <taxon>Ciliophora</taxon>
        <taxon>Intramacronucleata</taxon>
        <taxon>Oligohymenophorea</taxon>
        <taxon>Scuticociliatia</taxon>
        <taxon>Philasterida</taxon>
        <taxon>Pseudocohnilembidae</taxon>
        <taxon>Pseudocohnilembus</taxon>
    </lineage>
</organism>
<keyword evidence="2" id="KW-0808">Transferase</keyword>
<dbReference type="Pfam" id="PF00334">
    <property type="entry name" value="NDK"/>
    <property type="match status" value="1"/>
</dbReference>
<reference evidence="8 9" key="1">
    <citation type="journal article" date="2015" name="Sci. Rep.">
        <title>Genome of the facultative scuticociliatosis pathogen Pseudocohnilembus persalinus provides insight into its virulence through horizontal gene transfer.</title>
        <authorList>
            <person name="Xiong J."/>
            <person name="Wang G."/>
            <person name="Cheng J."/>
            <person name="Tian M."/>
            <person name="Pan X."/>
            <person name="Warren A."/>
            <person name="Jiang C."/>
            <person name="Yuan D."/>
            <person name="Miao W."/>
        </authorList>
    </citation>
    <scope>NUCLEOTIDE SEQUENCE [LARGE SCALE GENOMIC DNA]</scope>
    <source>
        <strain evidence="8">36N120E</strain>
    </source>
</reference>
<evidence type="ECO:0000313" key="8">
    <source>
        <dbReference type="EMBL" id="KRX11100.1"/>
    </source>
</evidence>
<keyword evidence="9" id="KW-1185">Reference proteome</keyword>
<keyword evidence="5" id="KW-0067">ATP-binding</keyword>
<keyword evidence="3" id="KW-0547">Nucleotide-binding</keyword>
<comment type="caution">
    <text evidence="8">The sequence shown here is derived from an EMBL/GenBank/DDBJ whole genome shotgun (WGS) entry which is preliminary data.</text>
</comment>
<dbReference type="InterPro" id="IPR034907">
    <property type="entry name" value="NDK-like_dom"/>
</dbReference>
<evidence type="ECO:0000256" key="1">
    <source>
        <dbReference type="ARBA" id="ARBA00008142"/>
    </source>
</evidence>
<dbReference type="AlphaFoldDB" id="A0A0V0R9B5"/>
<proteinExistence type="inferred from homology"/>
<evidence type="ECO:0000256" key="5">
    <source>
        <dbReference type="ARBA" id="ARBA00022840"/>
    </source>
</evidence>
<dbReference type="InterPro" id="IPR036850">
    <property type="entry name" value="NDK-like_dom_sf"/>
</dbReference>
<comment type="similarity">
    <text evidence="1 6">Belongs to the NDK family.</text>
</comment>
<dbReference type="PANTHER" id="PTHR46161">
    <property type="entry name" value="NUCLEOSIDE DIPHOSPHATE KINASE"/>
    <property type="match status" value="1"/>
</dbReference>
<accession>A0A0V0R9B5</accession>
<sequence>MTDLVTDYFNPKCINLSYTIGIIKPDTCMKEQNIQDIVNKIEDEGFIIKNMIQRQLIKEEVLNLYYKHLKQEYIDQIVEYMLSGECCVILMCHETENPIEKWKNMIGHKNPETAKQTDDKCLRAIYGQDLIKNELWGSDSPDDANKERDIFKFTIPQKIPEFHFDKMKISIETLFKFIYPPNQEHPSVNERLDLFALYGPAVNYHSVDQCLCNPCARIGKELLEQVRQEKIVKEKIKLGLSIRNDANLKKFAGSMSTKKAGINKDEKVKVAPIRLLQEEHIQQIYAQFCEKCKFHVDNYAHLTGGRDGQVVLTDQEIKGMGYDLNKEELLDLLTIEKGNAAKNMIQKIPIKEPDNLIYNKELIKILFQELDTDYYERYDFYDIQQMILEDRRIRMTSWISQLVSKPVDRFKNPKLIDPTLTQKQKRNIKNVNFTLERTLPLSMTIKKQEIKNVSTDLPPSIIDKKKLQDNELSIALEQKLHRHTTHTLTIDQLNQQATSRQTVTLIRDNYNEGRHGNWNNYSTFKGMQKGTYVKSKNYPVNHEFQ</sequence>
<dbReference type="Gene3D" id="3.30.70.141">
    <property type="entry name" value="Nucleoside diphosphate kinase-like domain"/>
    <property type="match status" value="1"/>
</dbReference>
<gene>
    <name evidence="8" type="ORF">PPERSA_05209</name>
</gene>
<dbReference type="OMA" id="RNMQHIM"/>
<dbReference type="PROSITE" id="PS51374">
    <property type="entry name" value="NDPK_LIKE"/>
    <property type="match status" value="1"/>
</dbReference>
<dbReference type="SUPFAM" id="SSF54919">
    <property type="entry name" value="Nucleoside diphosphate kinase, NDK"/>
    <property type="match status" value="1"/>
</dbReference>
<dbReference type="Proteomes" id="UP000054937">
    <property type="component" value="Unassembled WGS sequence"/>
</dbReference>
<feature type="domain" description="Nucleoside diphosphate kinase-like" evidence="7">
    <location>
        <begin position="16"/>
        <end position="157"/>
    </location>
</feature>
<evidence type="ECO:0000256" key="2">
    <source>
        <dbReference type="ARBA" id="ARBA00022679"/>
    </source>
</evidence>
<dbReference type="EMBL" id="LDAU01000007">
    <property type="protein sequence ID" value="KRX11100.1"/>
    <property type="molecule type" value="Genomic_DNA"/>
</dbReference>
<name>A0A0V0R9B5_PSEPJ</name>
<dbReference type="GO" id="GO:0005524">
    <property type="term" value="F:ATP binding"/>
    <property type="evidence" value="ECO:0007669"/>
    <property type="project" value="UniProtKB-KW"/>
</dbReference>
<dbReference type="SMART" id="SM00562">
    <property type="entry name" value="NDK"/>
    <property type="match status" value="1"/>
</dbReference>
<evidence type="ECO:0000256" key="6">
    <source>
        <dbReference type="PROSITE-ProRule" id="PRU00706"/>
    </source>
</evidence>
<dbReference type="PANTHER" id="PTHR46161:SF3">
    <property type="entry name" value="NUCLEOSIDE DIPHOSPHATE KINASE DDB_G0292928-RELATED"/>
    <property type="match status" value="1"/>
</dbReference>
<dbReference type="InParanoid" id="A0A0V0R9B5"/>
<evidence type="ECO:0000313" key="9">
    <source>
        <dbReference type="Proteomes" id="UP000054937"/>
    </source>
</evidence>